<protein>
    <recommendedName>
        <fullName evidence="5">PEGA domain-containing protein</fullName>
    </recommendedName>
</protein>
<proteinExistence type="predicted"/>
<feature type="compositionally biased region" description="Basic residues" evidence="1">
    <location>
        <begin position="21"/>
        <end position="30"/>
    </location>
</feature>
<organism evidence="3 4">
    <name type="scientific">Arthrobacter gallicola</name>
    <dbReference type="NCBI Taxonomy" id="2762225"/>
    <lineage>
        <taxon>Bacteria</taxon>
        <taxon>Bacillati</taxon>
        <taxon>Actinomycetota</taxon>
        <taxon>Actinomycetes</taxon>
        <taxon>Micrococcales</taxon>
        <taxon>Micrococcaceae</taxon>
        <taxon>Arthrobacter</taxon>
    </lineage>
</organism>
<evidence type="ECO:0000313" key="4">
    <source>
        <dbReference type="Proteomes" id="UP000609874"/>
    </source>
</evidence>
<feature type="transmembrane region" description="Helical" evidence="2">
    <location>
        <begin position="34"/>
        <end position="56"/>
    </location>
</feature>
<name>A0ABR8UQK9_9MICC</name>
<sequence>MAPRTRAADDIPRPATELRPRASRRRTRRGKRTAVGLAAAGALLLITAGIIGFRFLSHEVYGPQAQVDAYLAALASGDQSAAVALLPHSEAITPEDAGIYAAAEDRITGFRVLGEEITGSEAVVRAELEQNGGRSTVEFELQADGQRLLFFTGWQLQHTAARTVAVTVPSGTGTLRINGRDLQLPSAGAGTVEVRLLPGRYRLEGPDTRYLTFGSPHTVLVEPGMAGDPDPVRLAASVTEELAAEVQAQGEAYLRDCLDREETAPVACPNAAYTSDGDTAGHRAVQWTEERAPVYRITGTPDTGLTVYATGGKARVTYQEDAGGDGRWETRSDLVNIPFTSELELAGNTLKLNFRP</sequence>
<evidence type="ECO:0008006" key="5">
    <source>
        <dbReference type="Google" id="ProtNLM"/>
    </source>
</evidence>
<dbReference type="EMBL" id="JACSQD010000002">
    <property type="protein sequence ID" value="MBD7994826.1"/>
    <property type="molecule type" value="Genomic_DNA"/>
</dbReference>
<evidence type="ECO:0000256" key="2">
    <source>
        <dbReference type="SAM" id="Phobius"/>
    </source>
</evidence>
<keyword evidence="2" id="KW-0812">Transmembrane</keyword>
<evidence type="ECO:0000313" key="3">
    <source>
        <dbReference type="EMBL" id="MBD7994826.1"/>
    </source>
</evidence>
<accession>A0ABR8UQK9</accession>
<evidence type="ECO:0000256" key="1">
    <source>
        <dbReference type="SAM" id="MobiDB-lite"/>
    </source>
</evidence>
<keyword evidence="2" id="KW-0472">Membrane</keyword>
<reference evidence="3 4" key="1">
    <citation type="submission" date="2020-08" db="EMBL/GenBank/DDBJ databases">
        <title>A Genomic Blueprint of the Chicken Gut Microbiome.</title>
        <authorList>
            <person name="Gilroy R."/>
            <person name="Ravi A."/>
            <person name="Getino M."/>
            <person name="Pursley I."/>
            <person name="Horton D.L."/>
            <person name="Alikhan N.-F."/>
            <person name="Baker D."/>
            <person name="Gharbi K."/>
            <person name="Hall N."/>
            <person name="Watson M."/>
            <person name="Adriaenssens E.M."/>
            <person name="Foster-Nyarko E."/>
            <person name="Jarju S."/>
            <person name="Secka A."/>
            <person name="Antonio M."/>
            <person name="Oren A."/>
            <person name="Chaudhuri R."/>
            <person name="La Ragione R.M."/>
            <person name="Hildebrand F."/>
            <person name="Pallen M.J."/>
        </authorList>
    </citation>
    <scope>NUCLEOTIDE SEQUENCE [LARGE SCALE GENOMIC DNA]</scope>
    <source>
        <strain evidence="3 4">Sa2CUA1</strain>
    </source>
</reference>
<feature type="region of interest" description="Disordered" evidence="1">
    <location>
        <begin position="1"/>
        <end position="30"/>
    </location>
</feature>
<feature type="compositionally biased region" description="Basic and acidic residues" evidence="1">
    <location>
        <begin position="1"/>
        <end position="20"/>
    </location>
</feature>
<gene>
    <name evidence="3" type="ORF">H9639_05885</name>
</gene>
<dbReference type="Proteomes" id="UP000609874">
    <property type="component" value="Unassembled WGS sequence"/>
</dbReference>
<comment type="caution">
    <text evidence="3">The sequence shown here is derived from an EMBL/GenBank/DDBJ whole genome shotgun (WGS) entry which is preliminary data.</text>
</comment>
<dbReference type="RefSeq" id="WP_191807188.1">
    <property type="nucleotide sequence ID" value="NZ_JACSQD010000002.1"/>
</dbReference>
<keyword evidence="2" id="KW-1133">Transmembrane helix</keyword>
<keyword evidence="4" id="KW-1185">Reference proteome</keyword>